<dbReference type="Proteomes" id="UP000243426">
    <property type="component" value="Chromosome I"/>
</dbReference>
<organism evidence="1 2">
    <name type="scientific">Halopseudomonas litoralis</name>
    <dbReference type="NCBI Taxonomy" id="797277"/>
    <lineage>
        <taxon>Bacteria</taxon>
        <taxon>Pseudomonadati</taxon>
        <taxon>Pseudomonadota</taxon>
        <taxon>Gammaproteobacteria</taxon>
        <taxon>Pseudomonadales</taxon>
        <taxon>Pseudomonadaceae</taxon>
        <taxon>Halopseudomonas</taxon>
    </lineage>
</organism>
<gene>
    <name evidence="1" type="ORF">SAMN05216198_1349</name>
</gene>
<dbReference type="AlphaFoldDB" id="A0A1H1Q0V1"/>
<dbReference type="OrthoDB" id="6892979at2"/>
<protein>
    <submittedName>
        <fullName evidence="1">Uncharacterized protein</fullName>
    </submittedName>
</protein>
<sequence>MSQHYFNTYHKGLPITVLLGWDRQLSYFFLVIQKSAELIDSCMQVESENYLYSNLYEKAPFGLGLDYYRAVLRHFQIDVPESMFIEVQQDSEGNVGNRVVNHEADSSFAELGL</sequence>
<keyword evidence="2" id="KW-1185">Reference proteome</keyword>
<proteinExistence type="predicted"/>
<evidence type="ECO:0000313" key="1">
    <source>
        <dbReference type="EMBL" id="SDS17138.1"/>
    </source>
</evidence>
<name>A0A1H1Q0V1_9GAMM</name>
<accession>A0A1H1Q0V1</accession>
<dbReference type="RefSeq" id="WP_090272605.1">
    <property type="nucleotide sequence ID" value="NZ_LT629748.1"/>
</dbReference>
<dbReference type="STRING" id="797277.SAMN05216198_1349"/>
<dbReference type="EMBL" id="LT629748">
    <property type="protein sequence ID" value="SDS17138.1"/>
    <property type="molecule type" value="Genomic_DNA"/>
</dbReference>
<reference evidence="2" key="1">
    <citation type="submission" date="2016-10" db="EMBL/GenBank/DDBJ databases">
        <authorList>
            <person name="Varghese N."/>
            <person name="Submissions S."/>
        </authorList>
    </citation>
    <scope>NUCLEOTIDE SEQUENCE [LARGE SCALE GENOMIC DNA]</scope>
    <source>
        <strain evidence="2">2SM5</strain>
    </source>
</reference>
<evidence type="ECO:0000313" key="2">
    <source>
        <dbReference type="Proteomes" id="UP000243426"/>
    </source>
</evidence>